<dbReference type="InterPro" id="IPR018669">
    <property type="entry name" value="Toxin_HigB"/>
</dbReference>
<keyword evidence="2" id="KW-1185">Reference proteome</keyword>
<sequence>MKILVKKTILYYIKEYPTASTQLLIWYNEFSKFPFNNFNELKQVYGNSSIVNNNRVVFNIKGNDFRLVVSINFLQQACYVIWFGTHKEYDKINVETVEFDTTILMDKTL</sequence>
<organism evidence="1 2">
    <name type="scientific">Flavobacterium salmonis</name>
    <dbReference type="NCBI Taxonomy" id="2654844"/>
    <lineage>
        <taxon>Bacteria</taxon>
        <taxon>Pseudomonadati</taxon>
        <taxon>Bacteroidota</taxon>
        <taxon>Flavobacteriia</taxon>
        <taxon>Flavobacteriales</taxon>
        <taxon>Flavobacteriaceae</taxon>
        <taxon>Flavobacterium</taxon>
    </lineage>
</organism>
<comment type="caution">
    <text evidence="1">The sequence shown here is derived from an EMBL/GenBank/DDBJ whole genome shotgun (WGS) entry which is preliminary data.</text>
</comment>
<name>A0A6V6Z751_9FLAO</name>
<dbReference type="GO" id="GO:0110001">
    <property type="term" value="C:toxin-antitoxin complex"/>
    <property type="evidence" value="ECO:0007669"/>
    <property type="project" value="InterPro"/>
</dbReference>
<dbReference type="Proteomes" id="UP000530060">
    <property type="component" value="Unassembled WGS sequence"/>
</dbReference>
<proteinExistence type="predicted"/>
<reference evidence="1 2" key="1">
    <citation type="submission" date="2020-06" db="EMBL/GenBank/DDBJ databases">
        <authorList>
            <person name="Criscuolo A."/>
        </authorList>
    </citation>
    <scope>NUCLEOTIDE SEQUENCE [LARGE SCALE GENOMIC DNA]</scope>
    <source>
        <strain evidence="2">CIP 111411</strain>
    </source>
</reference>
<evidence type="ECO:0000313" key="2">
    <source>
        <dbReference type="Proteomes" id="UP000530060"/>
    </source>
</evidence>
<accession>A0A6V6Z751</accession>
<dbReference type="GO" id="GO:0003723">
    <property type="term" value="F:RNA binding"/>
    <property type="evidence" value="ECO:0007669"/>
    <property type="project" value="InterPro"/>
</dbReference>
<protein>
    <submittedName>
        <fullName evidence="1">Addiction module toxin RelE</fullName>
    </submittedName>
</protein>
<evidence type="ECO:0000313" key="1">
    <source>
        <dbReference type="EMBL" id="CAD0007459.1"/>
    </source>
</evidence>
<dbReference type="RefSeq" id="WP_078228763.1">
    <property type="nucleotide sequence ID" value="NZ_CAIJDP010000082.1"/>
</dbReference>
<dbReference type="EMBL" id="CAIJDP010000082">
    <property type="protein sequence ID" value="CAD0007459.1"/>
    <property type="molecule type" value="Genomic_DNA"/>
</dbReference>
<dbReference type="Pfam" id="PF09907">
    <property type="entry name" value="HigB_toxin"/>
    <property type="match status" value="1"/>
</dbReference>
<dbReference type="AlphaFoldDB" id="A0A6V6Z751"/>
<dbReference type="GO" id="GO:0004519">
    <property type="term" value="F:endonuclease activity"/>
    <property type="evidence" value="ECO:0007669"/>
    <property type="project" value="InterPro"/>
</dbReference>
<gene>
    <name evidence="1" type="ORF">FLAT13_03873</name>
</gene>